<proteinExistence type="predicted"/>
<evidence type="ECO:0000313" key="2">
    <source>
        <dbReference type="EMBL" id="PQJ14604.1"/>
    </source>
</evidence>
<dbReference type="RefSeq" id="WP_105000238.1">
    <property type="nucleotide sequence ID" value="NZ_MQVX01000001.1"/>
</dbReference>
<dbReference type="NCBIfam" id="NF009807">
    <property type="entry name" value="PRK13291.1"/>
    <property type="match status" value="1"/>
</dbReference>
<feature type="domain" description="DinB-like" evidence="1">
    <location>
        <begin position="30"/>
        <end position="165"/>
    </location>
</feature>
<dbReference type="Gene3D" id="1.20.120.450">
    <property type="entry name" value="dinb family like domain"/>
    <property type="match status" value="1"/>
</dbReference>
<dbReference type="Pfam" id="PF12867">
    <property type="entry name" value="DinB_2"/>
    <property type="match status" value="1"/>
</dbReference>
<comment type="caution">
    <text evidence="2">The sequence shown here is derived from an EMBL/GenBank/DDBJ whole genome shotgun (WGS) entry which is preliminary data.</text>
</comment>
<dbReference type="AlphaFoldDB" id="A0A2S7T4M0"/>
<dbReference type="SUPFAM" id="SSF109854">
    <property type="entry name" value="DinB/YfiT-like putative metalloenzymes"/>
    <property type="match status" value="1"/>
</dbReference>
<dbReference type="InterPro" id="IPR024775">
    <property type="entry name" value="DinB-like"/>
</dbReference>
<evidence type="ECO:0000259" key="1">
    <source>
        <dbReference type="Pfam" id="PF12867"/>
    </source>
</evidence>
<sequence length="177" mass="21236">MEHLKYPIGLFELPEFDLQLLSIWKEELQDFPSQLRQTVQSLNDEQLDTPYRPEGWTVRQLVHHLADSHHHSYARFKWAMTENRPIIKDYNEKKWAELEDAKTTDLEASLLHLEAVHLRLLKLLDRMEEEDFRKVYIHPSEPDPVSLFENTGRYAWHGKHHLAHIQRLIHREGWMSS</sequence>
<dbReference type="InterPro" id="IPR034660">
    <property type="entry name" value="DinB/YfiT-like"/>
</dbReference>
<evidence type="ECO:0000313" key="3">
    <source>
        <dbReference type="Proteomes" id="UP000239366"/>
    </source>
</evidence>
<accession>A0A2S7T4M0</accession>
<dbReference type="GO" id="GO:0016787">
    <property type="term" value="F:hydrolase activity"/>
    <property type="evidence" value="ECO:0007669"/>
    <property type="project" value="UniProtKB-KW"/>
</dbReference>
<organism evidence="2 3">
    <name type="scientific">Aureicoccus marinus</name>
    <dbReference type="NCBI Taxonomy" id="754435"/>
    <lineage>
        <taxon>Bacteria</taxon>
        <taxon>Pseudomonadati</taxon>
        <taxon>Bacteroidota</taxon>
        <taxon>Flavobacteriia</taxon>
        <taxon>Flavobacteriales</taxon>
        <taxon>Flavobacteriaceae</taxon>
        <taxon>Aureicoccus</taxon>
    </lineage>
</organism>
<dbReference type="Proteomes" id="UP000239366">
    <property type="component" value="Unassembled WGS sequence"/>
</dbReference>
<keyword evidence="3" id="KW-1185">Reference proteome</keyword>
<dbReference type="EMBL" id="MQVX01000001">
    <property type="protein sequence ID" value="PQJ14604.1"/>
    <property type="molecule type" value="Genomic_DNA"/>
</dbReference>
<reference evidence="3" key="1">
    <citation type="submission" date="2016-11" db="EMBL/GenBank/DDBJ databases">
        <title>Trade-off between light-utilization and light-protection in marine flavobacteria.</title>
        <authorList>
            <person name="Kumagai Y."/>
            <person name="Yoshizawa S."/>
            <person name="Kogure K."/>
        </authorList>
    </citation>
    <scope>NUCLEOTIDE SEQUENCE [LARGE SCALE GENOMIC DNA]</scope>
    <source>
        <strain evidence="3">SG-18</strain>
    </source>
</reference>
<keyword evidence="2" id="KW-0378">Hydrolase</keyword>
<gene>
    <name evidence="2" type="ORF">BST99_01535</name>
</gene>
<dbReference type="OrthoDB" id="9796039at2"/>
<protein>
    <submittedName>
        <fullName evidence="2">Metal-dependent hydrolase</fullName>
    </submittedName>
</protein>
<name>A0A2S7T4M0_9FLAO</name>